<reference evidence="3 4" key="1">
    <citation type="submission" date="2020-01" db="EMBL/GenBank/DDBJ databases">
        <title>Pseudarthrobacter psychrotolerans sp. nov., isolated from antarctic soil.</title>
        <authorList>
            <person name="Shin Y."/>
            <person name="Park W."/>
        </authorList>
    </citation>
    <scope>NUCLEOTIDE SEQUENCE [LARGE SCALE GENOMIC DNA]</scope>
    <source>
        <strain evidence="3 4">YJ56</strain>
    </source>
</reference>
<sequence length="807" mass="80132">MSLAEFNAAGELGRRAADAADSLRALPGYVGIRLQAGEIMVEGAGSALQARVDELNQPGPVDFVLVSPPTSVAATPVPETAAATPPVPTAVPSVPAVVEPELVAGNIDQLFQAYVRDVGTQGLQAVTYTDGHFVIRTGSVNTPESEVSATQDSQPAAEASAPASADPGKLTPAQFVARYANVQLEKGAAVKTEDDIFGGQGYFADNLAICSAGFGAFSPTGLPLVLTAGHCAEDGLAKAAGIEPPTSAPAAGSTTSLVRPLAPLGIFGFSQFGGPSNSAATAAGSSVGTDIAVIQDIAPGLNLQPAATTWGNTITPDPVRIVGTTAPFQGQKVCRSGRTTGWKCGAVDSVGIWMMPGRNSVPPNYDNDLRPVRAFDSTSVKSAGGDSGGPWISGNFAVGTHTGAENLKGAQTLAIAATLEDSIATIPGGVQVQLFLNKPELVAPANLTFAAGADVTGRVAAAPASSVAANSKVRVTLAGRQPLEVPVDAAGNWSFTAPEVPGTFTFSAESVNGFSRSGTVALTAIVAPEYLNTPVFTTSAADALPELKSVAGTGTPGSTVTLTGDVTGSGFVGPDGQWSVPLTGPAAFGKVNVTAVLSYTGLTDSPAVTETFTVTPPALIISSISNGLHLRQDALPESISGSGVNGAEVTVSIDGIPLSGATAGGGTGSRSVARTVAPLALVVGGGWNVPFPAGLALGTHVLSVTGSVEGIASAPAVATFVIDAPAPVVVPAAAVPAGVPAATGAVPPAGDNAAVVRPLGDSRAANLATTGASGLILFGGLAAGALAVGGVFLVLAKRRKRQRPTPS</sequence>
<proteinExistence type="predicted"/>
<evidence type="ECO:0000256" key="2">
    <source>
        <dbReference type="SAM" id="Phobius"/>
    </source>
</evidence>
<keyword evidence="2" id="KW-1133">Transmembrane helix</keyword>
<name>A0A6P1NLT2_9MICC</name>
<dbReference type="GO" id="GO:0005975">
    <property type="term" value="P:carbohydrate metabolic process"/>
    <property type="evidence" value="ECO:0007669"/>
    <property type="project" value="UniProtKB-ARBA"/>
</dbReference>
<evidence type="ECO:0000256" key="1">
    <source>
        <dbReference type="SAM" id="MobiDB-lite"/>
    </source>
</evidence>
<dbReference type="Gene3D" id="2.60.40.10">
    <property type="entry name" value="Immunoglobulins"/>
    <property type="match status" value="2"/>
</dbReference>
<gene>
    <name evidence="3" type="ORF">GU243_11530</name>
</gene>
<dbReference type="InterPro" id="IPR018114">
    <property type="entry name" value="TRYPSIN_HIS"/>
</dbReference>
<dbReference type="InterPro" id="IPR009003">
    <property type="entry name" value="Peptidase_S1_PA"/>
</dbReference>
<dbReference type="AlphaFoldDB" id="A0A6P1NLT2"/>
<keyword evidence="2" id="KW-0812">Transmembrane</keyword>
<accession>A0A6P1NLT2</accession>
<dbReference type="Gene3D" id="2.40.10.10">
    <property type="entry name" value="Trypsin-like serine proteases"/>
    <property type="match status" value="2"/>
</dbReference>
<feature type="compositionally biased region" description="Low complexity" evidence="1">
    <location>
        <begin position="151"/>
        <end position="167"/>
    </location>
</feature>
<dbReference type="SUPFAM" id="SSF50494">
    <property type="entry name" value="Trypsin-like serine proteases"/>
    <property type="match status" value="1"/>
</dbReference>
<feature type="compositionally biased region" description="Polar residues" evidence="1">
    <location>
        <begin position="141"/>
        <end position="150"/>
    </location>
</feature>
<organism evidence="3 4">
    <name type="scientific">Pseudarthrobacter psychrotolerans</name>
    <dbReference type="NCBI Taxonomy" id="2697569"/>
    <lineage>
        <taxon>Bacteria</taxon>
        <taxon>Bacillati</taxon>
        <taxon>Actinomycetota</taxon>
        <taxon>Actinomycetes</taxon>
        <taxon>Micrococcales</taxon>
        <taxon>Micrococcaceae</taxon>
        <taxon>Pseudarthrobacter</taxon>
    </lineage>
</organism>
<evidence type="ECO:0000313" key="3">
    <source>
        <dbReference type="EMBL" id="QHK20258.1"/>
    </source>
</evidence>
<feature type="transmembrane region" description="Helical" evidence="2">
    <location>
        <begin position="775"/>
        <end position="796"/>
    </location>
</feature>
<keyword evidence="2" id="KW-0472">Membrane</keyword>
<dbReference type="GO" id="GO:0006508">
    <property type="term" value="P:proteolysis"/>
    <property type="evidence" value="ECO:0007669"/>
    <property type="project" value="InterPro"/>
</dbReference>
<dbReference type="CDD" id="cd21112">
    <property type="entry name" value="alphaLP-like"/>
    <property type="match status" value="1"/>
</dbReference>
<feature type="region of interest" description="Disordered" evidence="1">
    <location>
        <begin position="141"/>
        <end position="168"/>
    </location>
</feature>
<keyword evidence="4" id="KW-1185">Reference proteome</keyword>
<protein>
    <submittedName>
        <fullName evidence="3">Uncharacterized protein</fullName>
    </submittedName>
</protein>
<dbReference type="EMBL" id="CP047898">
    <property type="protein sequence ID" value="QHK20258.1"/>
    <property type="molecule type" value="Genomic_DNA"/>
</dbReference>
<dbReference type="PROSITE" id="PS00134">
    <property type="entry name" value="TRYPSIN_HIS"/>
    <property type="match status" value="1"/>
</dbReference>
<dbReference type="KEGG" id="psey:GU243_11530"/>
<evidence type="ECO:0000313" key="4">
    <source>
        <dbReference type="Proteomes" id="UP000464186"/>
    </source>
</evidence>
<dbReference type="GO" id="GO:0004252">
    <property type="term" value="F:serine-type endopeptidase activity"/>
    <property type="evidence" value="ECO:0007669"/>
    <property type="project" value="InterPro"/>
</dbReference>
<dbReference type="InterPro" id="IPR013783">
    <property type="entry name" value="Ig-like_fold"/>
</dbReference>
<dbReference type="Proteomes" id="UP000464186">
    <property type="component" value="Chromosome"/>
</dbReference>
<dbReference type="InterPro" id="IPR043504">
    <property type="entry name" value="Peptidase_S1_PA_chymotrypsin"/>
</dbReference>